<dbReference type="PANTHER" id="PTHR11240">
    <property type="entry name" value="RIBONUCLEASE T2"/>
    <property type="match status" value="1"/>
</dbReference>
<protein>
    <submittedName>
        <fullName evidence="4">Ribonuclease T</fullName>
    </submittedName>
</protein>
<evidence type="ECO:0000256" key="3">
    <source>
        <dbReference type="SAM" id="SignalP"/>
    </source>
</evidence>
<dbReference type="GO" id="GO:0006401">
    <property type="term" value="P:RNA catabolic process"/>
    <property type="evidence" value="ECO:0007669"/>
    <property type="project" value="UniProtKB-ARBA"/>
</dbReference>
<dbReference type="EMBL" id="CP039690">
    <property type="protein sequence ID" value="QCI65086.1"/>
    <property type="molecule type" value="Genomic_DNA"/>
</dbReference>
<evidence type="ECO:0000313" key="5">
    <source>
        <dbReference type="Proteomes" id="UP000298781"/>
    </source>
</evidence>
<dbReference type="GO" id="GO:0003723">
    <property type="term" value="F:RNA binding"/>
    <property type="evidence" value="ECO:0007669"/>
    <property type="project" value="InterPro"/>
</dbReference>
<evidence type="ECO:0000313" key="4">
    <source>
        <dbReference type="EMBL" id="QCI65086.1"/>
    </source>
</evidence>
<dbReference type="InterPro" id="IPR018188">
    <property type="entry name" value="RNase_T2_His_AS_1"/>
</dbReference>
<dbReference type="InterPro" id="IPR039378">
    <property type="entry name" value="RNase_T2_prok"/>
</dbReference>
<dbReference type="InterPro" id="IPR001568">
    <property type="entry name" value="RNase_T2-like"/>
</dbReference>
<proteinExistence type="inferred from homology"/>
<keyword evidence="3" id="KW-0732">Signal</keyword>
<feature type="signal peptide" evidence="3">
    <location>
        <begin position="1"/>
        <end position="26"/>
    </location>
</feature>
<sequence>MSVAISKRLRALVLGSALLVSAGAGAAFGQARHGATPGEFDFYVLALSWSPSFCEAQGERSSRSMQCAGERPFSFVVHGLWPQFTRGFPEYCQVPAPELDRRVVNGMLDIMPAPGLVRQQWAKHGTCSGARSASAYFETVRQARAKIRIPQEFENITAIKTVSPDEVEDAFVRVNPGLARDMISVQCDSQRLREVRICIGRDMNFTACEEAERRACRREQLVLPPARAGRS</sequence>
<organism evidence="4 5">
    <name type="scientific">Phreatobacter stygius</name>
    <dbReference type="NCBI Taxonomy" id="1940610"/>
    <lineage>
        <taxon>Bacteria</taxon>
        <taxon>Pseudomonadati</taxon>
        <taxon>Pseudomonadota</taxon>
        <taxon>Alphaproteobacteria</taxon>
        <taxon>Hyphomicrobiales</taxon>
        <taxon>Phreatobacteraceae</taxon>
        <taxon>Phreatobacter</taxon>
    </lineage>
</organism>
<dbReference type="Proteomes" id="UP000298781">
    <property type="component" value="Chromosome"/>
</dbReference>
<dbReference type="Pfam" id="PF00445">
    <property type="entry name" value="Ribonuclease_T2"/>
    <property type="match status" value="1"/>
</dbReference>
<dbReference type="RefSeq" id="WP_136960535.1">
    <property type="nucleotide sequence ID" value="NZ_CP039690.1"/>
</dbReference>
<dbReference type="CDD" id="cd01062">
    <property type="entry name" value="RNase_T2_prok"/>
    <property type="match status" value="1"/>
</dbReference>
<dbReference type="PANTHER" id="PTHR11240:SF22">
    <property type="entry name" value="RIBONUCLEASE T2"/>
    <property type="match status" value="1"/>
</dbReference>
<dbReference type="Gene3D" id="3.90.730.10">
    <property type="entry name" value="Ribonuclease T2-like"/>
    <property type="match status" value="1"/>
</dbReference>
<dbReference type="KEGG" id="pstg:E8M01_13175"/>
<dbReference type="OrthoDB" id="4720638at2"/>
<name>A0A4D7B5T9_9HYPH</name>
<dbReference type="GO" id="GO:0033897">
    <property type="term" value="F:ribonuclease T2 activity"/>
    <property type="evidence" value="ECO:0007669"/>
    <property type="project" value="InterPro"/>
</dbReference>
<accession>A0A4D7B5T9</accession>
<dbReference type="InterPro" id="IPR036430">
    <property type="entry name" value="RNase_T2-like_sf"/>
</dbReference>
<keyword evidence="5" id="KW-1185">Reference proteome</keyword>
<reference evidence="4 5" key="1">
    <citation type="submission" date="2019-04" db="EMBL/GenBank/DDBJ databases">
        <title>Phreatobacter aquaticus sp. nov.</title>
        <authorList>
            <person name="Choi A."/>
        </authorList>
    </citation>
    <scope>NUCLEOTIDE SEQUENCE [LARGE SCALE GENOMIC DNA]</scope>
    <source>
        <strain evidence="4 5">KCTC 52518</strain>
    </source>
</reference>
<dbReference type="AlphaFoldDB" id="A0A4D7B5T9"/>
<dbReference type="PROSITE" id="PS00530">
    <property type="entry name" value="RNASE_T2_1"/>
    <property type="match status" value="1"/>
</dbReference>
<feature type="chain" id="PRO_5020408022" evidence="3">
    <location>
        <begin position="27"/>
        <end position="231"/>
    </location>
</feature>
<gene>
    <name evidence="4" type="ORF">E8M01_13175</name>
</gene>
<evidence type="ECO:0000256" key="2">
    <source>
        <dbReference type="RuleBase" id="RU004328"/>
    </source>
</evidence>
<comment type="similarity">
    <text evidence="1 2">Belongs to the RNase T2 family.</text>
</comment>
<dbReference type="SUPFAM" id="SSF55895">
    <property type="entry name" value="Ribonuclease Rh-like"/>
    <property type="match status" value="1"/>
</dbReference>
<evidence type="ECO:0000256" key="1">
    <source>
        <dbReference type="ARBA" id="ARBA00007469"/>
    </source>
</evidence>